<evidence type="ECO:0000256" key="1">
    <source>
        <dbReference type="SAM" id="Phobius"/>
    </source>
</evidence>
<protein>
    <recommendedName>
        <fullName evidence="2">Ig-like domain-containing protein</fullName>
    </recommendedName>
</protein>
<dbReference type="GeneTree" id="ENSGT00940000163348"/>
<name>U3KM76_RABIT</name>
<dbReference type="PANTHER" id="PTHR45889:SF5">
    <property type="entry name" value="CELL ADHESION MOLECULE 3"/>
    <property type="match status" value="1"/>
</dbReference>
<dbReference type="STRING" id="9986.ENSOCUP00000026334"/>
<evidence type="ECO:0000313" key="3">
    <source>
        <dbReference type="Ensembl" id="ENSOCUP00000026334.2"/>
    </source>
</evidence>
<dbReference type="SMR" id="U3KM76"/>
<dbReference type="Pfam" id="PF07654">
    <property type="entry name" value="C1-set"/>
    <property type="match status" value="2"/>
</dbReference>
<dbReference type="InterPro" id="IPR003006">
    <property type="entry name" value="Ig/MHC_CS"/>
</dbReference>
<dbReference type="InterPro" id="IPR007110">
    <property type="entry name" value="Ig-like_dom"/>
</dbReference>
<keyword evidence="1" id="KW-0472">Membrane</keyword>
<keyword evidence="1" id="KW-0812">Transmembrane</keyword>
<dbReference type="InterPro" id="IPR013783">
    <property type="entry name" value="Ig-like_fold"/>
</dbReference>
<reference evidence="3" key="2">
    <citation type="submission" date="2025-08" db="UniProtKB">
        <authorList>
            <consortium name="Ensembl"/>
        </authorList>
    </citation>
    <scope>IDENTIFICATION</scope>
    <source>
        <strain evidence="3">Thorbecke</strain>
    </source>
</reference>
<dbReference type="Gene3D" id="2.60.40.10">
    <property type="entry name" value="Immunoglobulins"/>
    <property type="match status" value="4"/>
</dbReference>
<organism evidence="3 4">
    <name type="scientific">Oryctolagus cuniculus</name>
    <name type="common">Rabbit</name>
    <dbReference type="NCBI Taxonomy" id="9986"/>
    <lineage>
        <taxon>Eukaryota</taxon>
        <taxon>Metazoa</taxon>
        <taxon>Chordata</taxon>
        <taxon>Craniata</taxon>
        <taxon>Vertebrata</taxon>
        <taxon>Euteleostomi</taxon>
        <taxon>Mammalia</taxon>
        <taxon>Eutheria</taxon>
        <taxon>Euarchontoglires</taxon>
        <taxon>Glires</taxon>
        <taxon>Lagomorpha</taxon>
        <taxon>Leporidae</taxon>
        <taxon>Oryctolagus</taxon>
    </lineage>
</organism>
<dbReference type="Bgee" id="ENSOCUG00000029474">
    <property type="expression patterns" value="Expressed in testis and 16 other cell types or tissues"/>
</dbReference>
<dbReference type="SMART" id="SM00407">
    <property type="entry name" value="IGc1"/>
    <property type="match status" value="2"/>
</dbReference>
<feature type="domain" description="Ig-like" evidence="2">
    <location>
        <begin position="338"/>
        <end position="438"/>
    </location>
</feature>
<sequence length="475" mass="52205">MAGKTQVVFLNEDVTIYCKIPGSLLLDSSIMGVIWFRKIGGSEMEARLYEYYGGHQAAFRPGASVSLELLERGDASLRLPGIQLREAGEYRCEVVVTPQKAEGVVQVEVVASPAGKVTLDQAPTKENRYARVVCKTSGFYPESITITWEKWTQKAPQHLQISEGEFSGPPVKNEDGTFNVTSYLTLKSPVEADGAIYCCVVGHVSLHTSQRFSLPVTETGFLKVEMAGKTQVMFLNDDVTIYCKIPGSPLLDSSFMGVIWFQKIGGSEMEARLYEYYGGHQAAFRPGASVPLELLERGDASLRLPGIQLREAGEYRCEVVVTPQKAEGVVQVEVVASPAGKVTLDQATMKENRYVRLVCKTSGFYPESITITWEKWTQKAPQHLQISEGEFSGPPVKNEDGTFNVTSYLTLKSPVEADGAIYQCVVGHVSLHTSQRFSLPAIETETSTGNVFGNNFYSIPVAAVIIGLIFNFYLI</sequence>
<dbReference type="PROSITE" id="PS50835">
    <property type="entry name" value="IG_LIKE"/>
    <property type="match status" value="4"/>
</dbReference>
<dbReference type="PaxDb" id="9986-ENSOCUP00000026323"/>
<dbReference type="SUPFAM" id="SSF48726">
    <property type="entry name" value="Immunoglobulin"/>
    <property type="match status" value="4"/>
</dbReference>
<evidence type="ECO:0000259" key="2">
    <source>
        <dbReference type="PROSITE" id="PS50835"/>
    </source>
</evidence>
<proteinExistence type="predicted"/>
<dbReference type="Ensembl" id="ENSOCUT00000033285.2">
    <property type="protein sequence ID" value="ENSOCUP00000026334.2"/>
    <property type="gene ID" value="ENSOCUG00000029474.2"/>
</dbReference>
<reference evidence="3" key="3">
    <citation type="submission" date="2025-09" db="UniProtKB">
        <authorList>
            <consortium name="Ensembl"/>
        </authorList>
    </citation>
    <scope>IDENTIFICATION</scope>
    <source>
        <strain evidence="3">Thorbecke</strain>
    </source>
</reference>
<dbReference type="SMART" id="SM00409">
    <property type="entry name" value="IG"/>
    <property type="match status" value="4"/>
</dbReference>
<dbReference type="PROSITE" id="PS00290">
    <property type="entry name" value="IG_MHC"/>
    <property type="match status" value="2"/>
</dbReference>
<dbReference type="eggNOG" id="KOG3866">
    <property type="taxonomic scope" value="Eukaryota"/>
</dbReference>
<dbReference type="GO" id="GO:0007156">
    <property type="term" value="P:homophilic cell adhesion via plasma membrane adhesion molecules"/>
    <property type="evidence" value="ECO:0007669"/>
    <property type="project" value="TreeGrafter"/>
</dbReference>
<dbReference type="Proteomes" id="UP000001811">
    <property type="component" value="Unplaced"/>
</dbReference>
<dbReference type="InParanoid" id="U3KM76"/>
<dbReference type="InterPro" id="IPR003597">
    <property type="entry name" value="Ig_C1-set"/>
</dbReference>
<keyword evidence="1" id="KW-1133">Transmembrane helix</keyword>
<feature type="domain" description="Ig-like" evidence="2">
    <location>
        <begin position="1"/>
        <end position="94"/>
    </location>
</feature>
<dbReference type="Pfam" id="PF07686">
    <property type="entry name" value="V-set"/>
    <property type="match status" value="1"/>
</dbReference>
<evidence type="ECO:0000313" key="4">
    <source>
        <dbReference type="Proteomes" id="UP000001811"/>
    </source>
</evidence>
<dbReference type="InterPro" id="IPR013106">
    <property type="entry name" value="Ig_V-set"/>
</dbReference>
<dbReference type="CDD" id="cd00098">
    <property type="entry name" value="IgC1"/>
    <property type="match status" value="2"/>
</dbReference>
<reference evidence="3 4" key="1">
    <citation type="journal article" date="2011" name="Nature">
        <title>A high-resolution map of human evolutionary constraint using 29 mammals.</title>
        <authorList>
            <person name="Lindblad-Toh K."/>
            <person name="Garber M."/>
            <person name="Zuk O."/>
            <person name="Lin M.F."/>
            <person name="Parker B.J."/>
            <person name="Washietl S."/>
            <person name="Kheradpour P."/>
            <person name="Ernst J."/>
            <person name="Jordan G."/>
            <person name="Mauceli E."/>
            <person name="Ward L.D."/>
            <person name="Lowe C.B."/>
            <person name="Holloway A.K."/>
            <person name="Clamp M."/>
            <person name="Gnerre S."/>
            <person name="Alfoldi J."/>
            <person name="Beal K."/>
            <person name="Chang J."/>
            <person name="Clawson H."/>
            <person name="Cuff J."/>
            <person name="Di Palma F."/>
            <person name="Fitzgerald S."/>
            <person name="Flicek P."/>
            <person name="Guttman M."/>
            <person name="Hubisz M.J."/>
            <person name="Jaffe D.B."/>
            <person name="Jungreis I."/>
            <person name="Kent W.J."/>
            <person name="Kostka D."/>
            <person name="Lara M."/>
            <person name="Martins A.L."/>
            <person name="Massingham T."/>
            <person name="Moltke I."/>
            <person name="Raney B.J."/>
            <person name="Rasmussen M.D."/>
            <person name="Robinson J."/>
            <person name="Stark A."/>
            <person name="Vilella A.J."/>
            <person name="Wen J."/>
            <person name="Xie X."/>
            <person name="Zody M.C."/>
            <person name="Baldwin J."/>
            <person name="Bloom T."/>
            <person name="Chin C.W."/>
            <person name="Heiman D."/>
            <person name="Nicol R."/>
            <person name="Nusbaum C."/>
            <person name="Young S."/>
            <person name="Wilkinson J."/>
            <person name="Worley K.C."/>
            <person name="Kovar C.L."/>
            <person name="Muzny D.M."/>
            <person name="Gibbs R.A."/>
            <person name="Cree A."/>
            <person name="Dihn H.H."/>
            <person name="Fowler G."/>
            <person name="Jhangiani S."/>
            <person name="Joshi V."/>
            <person name="Lee S."/>
            <person name="Lewis L.R."/>
            <person name="Nazareth L.V."/>
            <person name="Okwuonu G."/>
            <person name="Santibanez J."/>
            <person name="Warren W.C."/>
            <person name="Mardis E.R."/>
            <person name="Weinstock G.M."/>
            <person name="Wilson R.K."/>
            <person name="Delehaunty K."/>
            <person name="Dooling D."/>
            <person name="Fronik C."/>
            <person name="Fulton L."/>
            <person name="Fulton B."/>
            <person name="Graves T."/>
            <person name="Minx P."/>
            <person name="Sodergren E."/>
            <person name="Birney E."/>
            <person name="Margulies E.H."/>
            <person name="Herrero J."/>
            <person name="Green E.D."/>
            <person name="Haussler D."/>
            <person name="Siepel A."/>
            <person name="Goldman N."/>
            <person name="Pollard K.S."/>
            <person name="Pedersen J.S."/>
            <person name="Lander E.S."/>
            <person name="Kellis M."/>
        </authorList>
    </citation>
    <scope>NUCLEOTIDE SEQUENCE [LARGE SCALE GENOMIC DNA]</scope>
    <source>
        <strain evidence="4">Thorbecke</strain>
    </source>
</reference>
<dbReference type="AlphaFoldDB" id="U3KM76"/>
<dbReference type="HOGENOM" id="CLU_074121_0_0_1"/>
<dbReference type="InterPro" id="IPR036179">
    <property type="entry name" value="Ig-like_dom_sf"/>
</dbReference>
<dbReference type="GO" id="GO:0042734">
    <property type="term" value="C:presynaptic membrane"/>
    <property type="evidence" value="ECO:0007669"/>
    <property type="project" value="TreeGrafter"/>
</dbReference>
<feature type="domain" description="Ig-like" evidence="2">
    <location>
        <begin position="236"/>
        <end position="319"/>
    </location>
</feature>
<accession>U3KM76</accession>
<dbReference type="PANTHER" id="PTHR45889">
    <property type="entry name" value="IG-LIKE DOMAIN-CONTAINING PROTEIN"/>
    <property type="match status" value="1"/>
</dbReference>
<feature type="domain" description="Ig-like" evidence="2">
    <location>
        <begin position="113"/>
        <end position="217"/>
    </location>
</feature>
<keyword evidence="4" id="KW-1185">Reference proteome</keyword>
<dbReference type="InterPro" id="IPR003599">
    <property type="entry name" value="Ig_sub"/>
</dbReference>
<feature type="transmembrane region" description="Helical" evidence="1">
    <location>
        <begin position="456"/>
        <end position="474"/>
    </location>
</feature>